<protein>
    <recommendedName>
        <fullName evidence="8">Probable lipid II flippase MurJ</fullName>
    </recommendedName>
</protein>
<dbReference type="InterPro" id="IPR051050">
    <property type="entry name" value="Lipid_II_flippase_MurJ/MviN"/>
</dbReference>
<evidence type="ECO:0000256" key="4">
    <source>
        <dbReference type="ARBA" id="ARBA00022960"/>
    </source>
</evidence>
<dbReference type="EMBL" id="LCJW01000028">
    <property type="protein sequence ID" value="KKT85552.1"/>
    <property type="molecule type" value="Genomic_DNA"/>
</dbReference>
<evidence type="ECO:0000256" key="2">
    <source>
        <dbReference type="ARBA" id="ARBA00022475"/>
    </source>
</evidence>
<feature type="transmembrane region" description="Helical" evidence="8">
    <location>
        <begin position="456"/>
        <end position="477"/>
    </location>
</feature>
<dbReference type="PIRSF" id="PIRSF002869">
    <property type="entry name" value="MviN"/>
    <property type="match status" value="1"/>
</dbReference>
<comment type="caution">
    <text evidence="10">The sequence shown here is derived from an EMBL/GenBank/DDBJ whole genome shotgun (WGS) entry which is preliminary data.</text>
</comment>
<dbReference type="GO" id="GO:0015648">
    <property type="term" value="F:lipid-linked peptidoglycan transporter activity"/>
    <property type="evidence" value="ECO:0007669"/>
    <property type="project" value="UniProtKB-UniRule"/>
</dbReference>
<dbReference type="PANTHER" id="PTHR47019">
    <property type="entry name" value="LIPID II FLIPPASE MURJ"/>
    <property type="match status" value="1"/>
</dbReference>
<feature type="transmembrane region" description="Helical" evidence="8">
    <location>
        <begin position="104"/>
        <end position="125"/>
    </location>
</feature>
<comment type="similarity">
    <text evidence="8 9">Belongs to the MurJ/MviN family.</text>
</comment>
<evidence type="ECO:0000256" key="5">
    <source>
        <dbReference type="ARBA" id="ARBA00022984"/>
    </source>
</evidence>
<reference evidence="10 11" key="1">
    <citation type="journal article" date="2015" name="Nature">
        <title>rRNA introns, odd ribosomes, and small enigmatic genomes across a large radiation of phyla.</title>
        <authorList>
            <person name="Brown C.T."/>
            <person name="Hug L.A."/>
            <person name="Thomas B.C."/>
            <person name="Sharon I."/>
            <person name="Castelle C.J."/>
            <person name="Singh A."/>
            <person name="Wilkins M.J."/>
            <person name="Williams K.H."/>
            <person name="Banfield J.F."/>
        </authorList>
    </citation>
    <scope>NUCLEOTIDE SEQUENCE [LARGE SCALE GENOMIC DNA]</scope>
</reference>
<keyword evidence="5 8" id="KW-0573">Peptidoglycan synthesis</keyword>
<evidence type="ECO:0000256" key="8">
    <source>
        <dbReference type="HAMAP-Rule" id="MF_02078"/>
    </source>
</evidence>
<evidence type="ECO:0000313" key="10">
    <source>
        <dbReference type="EMBL" id="KKT85552.1"/>
    </source>
</evidence>
<dbReference type="GO" id="GO:0005886">
    <property type="term" value="C:plasma membrane"/>
    <property type="evidence" value="ECO:0007669"/>
    <property type="project" value="UniProtKB-SubCell"/>
</dbReference>
<dbReference type="PRINTS" id="PR01806">
    <property type="entry name" value="VIRFACTRMVIN"/>
</dbReference>
<keyword evidence="4 8" id="KW-0133">Cell shape</keyword>
<feature type="transmembrane region" description="Helical" evidence="8">
    <location>
        <begin position="324"/>
        <end position="346"/>
    </location>
</feature>
<dbReference type="GO" id="GO:0008360">
    <property type="term" value="P:regulation of cell shape"/>
    <property type="evidence" value="ECO:0007669"/>
    <property type="project" value="UniProtKB-UniRule"/>
</dbReference>
<gene>
    <name evidence="8" type="primary">murJ</name>
    <name evidence="10" type="ORF">UW84_C0028G0008</name>
</gene>
<keyword evidence="3 8" id="KW-0812">Transmembrane</keyword>
<keyword evidence="7 8" id="KW-0472">Membrane</keyword>
<keyword evidence="6 8" id="KW-1133">Transmembrane helix</keyword>
<dbReference type="HAMAP" id="MF_02078">
    <property type="entry name" value="MurJ_MviN"/>
    <property type="match status" value="1"/>
</dbReference>
<keyword evidence="2 8" id="KW-1003">Cell membrane</keyword>
<accession>A0A0G1MXN7</accession>
<evidence type="ECO:0000256" key="9">
    <source>
        <dbReference type="PIRNR" id="PIRNR002869"/>
    </source>
</evidence>
<feature type="transmembrane region" description="Helical" evidence="8">
    <location>
        <begin position="396"/>
        <end position="417"/>
    </location>
</feature>
<sequence length="549" mass="60196">MVNRIISSSQEFFNRKSSSILSAAAIIGISYLGSAILGLIRNHLLAARFFGGLEADLDVYFAAFVIPDTVFQLLVVGAVSAAFIPVYQEYFEKSAEEAHDLANAALTSVGFFLVILSIVIAIFARPLAGLLAHFPPEKLDLMANLIRFMSVAQILFAVSAFLTGVLQSQRRFLIPALAPLFYNLGTISGIFFLSSRFGIYSAAIGVVLGALLHMAIQLPTARSVGFWPKINWQPKHPGVLSMIHLMPPRALALGLDQIERWVAVNLSSLMAAGSLSIFNFARQLYVLPILLFGVSLSQASFPSLAKEALIEDKTRFKSTLSKSILQIFFFALPASVIILVLRIPLVRLAFGAKNFPWEATLLTGKALAFFSLSIAPQAVTNTLTRALHALKDTKTPLIIGFITMVVFVSLAYFLGLITEKNVAGITLALTLGNLLDFVLSYWAVRRKVGSLGISVRMIKMFIVSLLTGVSLWLPLRLLDQLIFDTTRTVPLIILTLIVGSVGFSVYLFFCWLFEIEELQDVVNIVKKVGNWRKILASSDEVLETTPTSN</sequence>
<dbReference type="GO" id="GO:0071555">
    <property type="term" value="P:cell wall organization"/>
    <property type="evidence" value="ECO:0007669"/>
    <property type="project" value="UniProtKB-UniRule"/>
</dbReference>
<feature type="transmembrane region" description="Helical" evidence="8">
    <location>
        <begin position="423"/>
        <end position="444"/>
    </location>
</feature>
<feature type="transmembrane region" description="Helical" evidence="8">
    <location>
        <begin position="20"/>
        <end position="40"/>
    </location>
</feature>
<evidence type="ECO:0000256" key="7">
    <source>
        <dbReference type="ARBA" id="ARBA00023136"/>
    </source>
</evidence>
<dbReference type="Proteomes" id="UP000034797">
    <property type="component" value="Unassembled WGS sequence"/>
</dbReference>
<organism evidence="10 11">
    <name type="scientific">Candidatus Collierbacteria bacterium GW2011_GWA2_44_99</name>
    <dbReference type="NCBI Taxonomy" id="1618380"/>
    <lineage>
        <taxon>Bacteria</taxon>
        <taxon>Candidatus Collieribacteriota</taxon>
    </lineage>
</organism>
<keyword evidence="8 9" id="KW-0813">Transport</keyword>
<dbReference type="InterPro" id="IPR004268">
    <property type="entry name" value="MurJ"/>
</dbReference>
<feature type="transmembrane region" description="Helical" evidence="8">
    <location>
        <begin position="366"/>
        <end position="384"/>
    </location>
</feature>
<evidence type="ECO:0000256" key="6">
    <source>
        <dbReference type="ARBA" id="ARBA00022989"/>
    </source>
</evidence>
<feature type="transmembrane region" description="Helical" evidence="8">
    <location>
        <begin position="489"/>
        <end position="513"/>
    </location>
</feature>
<comment type="subcellular location">
    <subcellularLocation>
        <location evidence="1 8">Cell membrane</location>
        <topology evidence="1 8">Multi-pass membrane protein</topology>
    </subcellularLocation>
</comment>
<feature type="transmembrane region" description="Helical" evidence="8">
    <location>
        <begin position="172"/>
        <end position="193"/>
    </location>
</feature>
<feature type="transmembrane region" description="Helical" evidence="8">
    <location>
        <begin position="60"/>
        <end position="84"/>
    </location>
</feature>
<dbReference type="UniPathway" id="UPA00219"/>
<dbReference type="GO" id="GO:0009252">
    <property type="term" value="P:peptidoglycan biosynthetic process"/>
    <property type="evidence" value="ECO:0007669"/>
    <property type="project" value="UniProtKB-UniRule"/>
</dbReference>
<keyword evidence="8 9" id="KW-0961">Cell wall biogenesis/degradation</keyword>
<dbReference type="Pfam" id="PF03023">
    <property type="entry name" value="MurJ"/>
    <property type="match status" value="1"/>
</dbReference>
<feature type="transmembrane region" description="Helical" evidence="8">
    <location>
        <begin position="199"/>
        <end position="216"/>
    </location>
</feature>
<feature type="transmembrane region" description="Helical" evidence="8">
    <location>
        <begin position="145"/>
        <end position="165"/>
    </location>
</feature>
<dbReference type="GO" id="GO:0034204">
    <property type="term" value="P:lipid translocation"/>
    <property type="evidence" value="ECO:0007669"/>
    <property type="project" value="TreeGrafter"/>
</dbReference>
<name>A0A0G1MXN7_9BACT</name>
<proteinExistence type="inferred from homology"/>
<dbReference type="AlphaFoldDB" id="A0A0G1MXN7"/>
<dbReference type="PANTHER" id="PTHR47019:SF1">
    <property type="entry name" value="LIPID II FLIPPASE MURJ"/>
    <property type="match status" value="1"/>
</dbReference>
<dbReference type="CDD" id="cd13123">
    <property type="entry name" value="MATE_MurJ_like"/>
    <property type="match status" value="1"/>
</dbReference>
<dbReference type="NCBIfam" id="TIGR01695">
    <property type="entry name" value="murJ_mviN"/>
    <property type="match status" value="1"/>
</dbReference>
<evidence type="ECO:0000313" key="11">
    <source>
        <dbReference type="Proteomes" id="UP000034797"/>
    </source>
</evidence>
<comment type="pathway">
    <text evidence="8">Cell wall biogenesis; peptidoglycan biosynthesis.</text>
</comment>
<comment type="function">
    <text evidence="8 9">Involved in peptidoglycan biosynthesis. Transports lipid-linked peptidoglycan precursors from the inner to the outer leaflet of the cytoplasmic membrane.</text>
</comment>
<evidence type="ECO:0000256" key="3">
    <source>
        <dbReference type="ARBA" id="ARBA00022692"/>
    </source>
</evidence>
<evidence type="ECO:0000256" key="1">
    <source>
        <dbReference type="ARBA" id="ARBA00004651"/>
    </source>
</evidence>